<feature type="transmembrane region" description="Helical" evidence="1">
    <location>
        <begin position="105"/>
        <end position="123"/>
    </location>
</feature>
<accession>A0A2K1E4H2</accession>
<dbReference type="Proteomes" id="UP000236641">
    <property type="component" value="Unassembled WGS sequence"/>
</dbReference>
<sequence>MSNSINQTQEKEPNIFKWALKFAASAGIAGIICCVAPAVLFMFGLMGGIYAISFADFFYAEDGSVGVGSWILRGAAVLIGIYGIYLYRKKQNQCSIDPKRKRKNIILVTIITAVLGVGIFLTLEKWSSWYFDKHIVPAQQEEYRQMEIQNQSGE</sequence>
<proteinExistence type="predicted"/>
<evidence type="ECO:0000313" key="3">
    <source>
        <dbReference type="Proteomes" id="UP000236641"/>
    </source>
</evidence>
<feature type="transmembrane region" description="Helical" evidence="1">
    <location>
        <begin position="65"/>
        <end position="85"/>
    </location>
</feature>
<feature type="transmembrane region" description="Helical" evidence="1">
    <location>
        <begin position="20"/>
        <end position="53"/>
    </location>
</feature>
<comment type="caution">
    <text evidence="2">The sequence shown here is derived from an EMBL/GenBank/DDBJ whole genome shotgun (WGS) entry which is preliminary data.</text>
</comment>
<name>A0A2K1E4H2_9FLAO</name>
<dbReference type="EMBL" id="POWF01000001">
    <property type="protein sequence ID" value="PNQ75182.1"/>
    <property type="molecule type" value="Genomic_DNA"/>
</dbReference>
<gene>
    <name evidence="2" type="ORF">C1T31_03330</name>
</gene>
<dbReference type="OrthoDB" id="1436655at2"/>
<evidence type="ECO:0000256" key="1">
    <source>
        <dbReference type="SAM" id="Phobius"/>
    </source>
</evidence>
<evidence type="ECO:0000313" key="2">
    <source>
        <dbReference type="EMBL" id="PNQ75182.1"/>
    </source>
</evidence>
<dbReference type="AlphaFoldDB" id="A0A2K1E4H2"/>
<keyword evidence="3" id="KW-1185">Reference proteome</keyword>
<keyword evidence="1" id="KW-1133">Transmembrane helix</keyword>
<keyword evidence="1" id="KW-0472">Membrane</keyword>
<protein>
    <submittedName>
        <fullName evidence="2">Uncharacterized protein</fullName>
    </submittedName>
</protein>
<keyword evidence="1" id="KW-0812">Transmembrane</keyword>
<dbReference type="RefSeq" id="WP_103051031.1">
    <property type="nucleotide sequence ID" value="NZ_POWF01000001.1"/>
</dbReference>
<organism evidence="2 3">
    <name type="scientific">Hanstruepera neustonica</name>
    <dbReference type="NCBI Taxonomy" id="1445657"/>
    <lineage>
        <taxon>Bacteria</taxon>
        <taxon>Pseudomonadati</taxon>
        <taxon>Bacteroidota</taxon>
        <taxon>Flavobacteriia</taxon>
        <taxon>Flavobacteriales</taxon>
        <taxon>Flavobacteriaceae</taxon>
        <taxon>Hanstruepera</taxon>
    </lineage>
</organism>
<reference evidence="2 3" key="1">
    <citation type="submission" date="2018-01" db="EMBL/GenBank/DDBJ databases">
        <title>The draft genome of Hanstruepera neustonica JCM19743.</title>
        <authorList>
            <person name="He R.-H."/>
            <person name="Du Z.-J."/>
        </authorList>
    </citation>
    <scope>NUCLEOTIDE SEQUENCE [LARGE SCALE GENOMIC DNA]</scope>
    <source>
        <strain evidence="2 3">JCM19743</strain>
    </source>
</reference>